<organism evidence="14 15">
    <name type="scientific">Polymorphum gilvum (strain LMG 25793 / CGMCC 1.9160 / SL003B-26A1)</name>
    <dbReference type="NCBI Taxonomy" id="991905"/>
    <lineage>
        <taxon>Bacteria</taxon>
        <taxon>Pseudomonadati</taxon>
        <taxon>Pseudomonadota</taxon>
        <taxon>Alphaproteobacteria</taxon>
        <taxon>Rhodobacterales</taxon>
        <taxon>Paracoccaceae</taxon>
        <taxon>Polymorphum</taxon>
    </lineage>
</organism>
<dbReference type="SUPFAM" id="SSF46689">
    <property type="entry name" value="Homeodomain-like"/>
    <property type="match status" value="1"/>
</dbReference>
<evidence type="ECO:0000259" key="12">
    <source>
        <dbReference type="PROSITE" id="PS50045"/>
    </source>
</evidence>
<name>F2IVT4_POLGS</name>
<dbReference type="EMBL" id="CP002568">
    <property type="protein sequence ID" value="ADZ69191.1"/>
    <property type="molecule type" value="Genomic_DNA"/>
</dbReference>
<dbReference type="CDD" id="cd17549">
    <property type="entry name" value="REC_DctD-like"/>
    <property type="match status" value="1"/>
</dbReference>
<keyword evidence="4 11" id="KW-0597">Phosphoprotein</keyword>
<dbReference type="PANTHER" id="PTHR32071:SF57">
    <property type="entry name" value="C4-DICARBOXYLATE TRANSPORT TRANSCRIPTIONAL REGULATORY PROTEIN DCTD"/>
    <property type="match status" value="1"/>
</dbReference>
<dbReference type="Pfam" id="PF25601">
    <property type="entry name" value="AAA_lid_14"/>
    <property type="match status" value="1"/>
</dbReference>
<feature type="domain" description="Response regulatory" evidence="13">
    <location>
        <begin position="5"/>
        <end position="119"/>
    </location>
</feature>
<dbReference type="PROSITE" id="PS00676">
    <property type="entry name" value="SIGMA54_INTERACT_2"/>
    <property type="match status" value="1"/>
</dbReference>
<dbReference type="InterPro" id="IPR009057">
    <property type="entry name" value="Homeodomain-like_sf"/>
</dbReference>
<dbReference type="SUPFAM" id="SSF52172">
    <property type="entry name" value="CheY-like"/>
    <property type="match status" value="1"/>
</dbReference>
<comment type="function">
    <text evidence="1">Required for activation of most nif operons, which are directly involved in nitrogen fixation.</text>
</comment>
<dbReference type="Pfam" id="PF00072">
    <property type="entry name" value="Response_reg"/>
    <property type="match status" value="1"/>
</dbReference>
<evidence type="ECO:0000313" key="15">
    <source>
        <dbReference type="Proteomes" id="UP000008130"/>
    </source>
</evidence>
<dbReference type="Pfam" id="PF02954">
    <property type="entry name" value="HTH_8"/>
    <property type="match status" value="1"/>
</dbReference>
<dbReference type="GO" id="GO:0005524">
    <property type="term" value="F:ATP binding"/>
    <property type="evidence" value="ECO:0007669"/>
    <property type="project" value="UniProtKB-KW"/>
</dbReference>
<dbReference type="InterPro" id="IPR058031">
    <property type="entry name" value="AAA_lid_NorR"/>
</dbReference>
<dbReference type="InterPro" id="IPR025662">
    <property type="entry name" value="Sigma_54_int_dom_ATP-bd_1"/>
</dbReference>
<dbReference type="InterPro" id="IPR003593">
    <property type="entry name" value="AAA+_ATPase"/>
</dbReference>
<keyword evidence="5" id="KW-0547">Nucleotide-binding</keyword>
<dbReference type="OrthoDB" id="9802388at2"/>
<dbReference type="SUPFAM" id="SSF52540">
    <property type="entry name" value="P-loop containing nucleoside triphosphate hydrolases"/>
    <property type="match status" value="1"/>
</dbReference>
<dbReference type="GO" id="GO:0043565">
    <property type="term" value="F:sequence-specific DNA binding"/>
    <property type="evidence" value="ECO:0007669"/>
    <property type="project" value="InterPro"/>
</dbReference>
<evidence type="ECO:0000256" key="1">
    <source>
        <dbReference type="ARBA" id="ARBA00002167"/>
    </source>
</evidence>
<dbReference type="InterPro" id="IPR002078">
    <property type="entry name" value="Sigma_54_int"/>
</dbReference>
<dbReference type="AlphaFoldDB" id="F2IVT4"/>
<sequence length="444" mass="48980">MDRIKVLLVDDDDELRDALAQGLELVGHDVIAFDGADGVTEWIGRDFYGVLVTDIKMPKTDGLDLMRRAFEIDPALPVILITGHGDVPLAVEAMRAGAYDFLEKPFAVAGLAAVIERALEKRRLVLENRALRQELADRSGLEGRLVGRSAGMERLRRKVLALATTDADVLILGETGAGKEVVARALHEEGPRGDKPFVALNCGALPADIIESELFGHEKGAFTGASGQRIGKLEHAHGGTVFLDEIESMPLELQVKLLRVIETRTIERLGSNRAIALDVRFIAATKDDLERASAEGRFRQDLFYRLNVVTVAIPPLRERREDIPLLFHHLAREARARYRREIPDVPSDFVADLMTRSWTGNVRELRNVADRFVLGLEAVDDASEAGADGLFAKVAAYEKSLIAAELARNDGSIKATYEALGLSRKALYEKMRKYGLGREDADRV</sequence>
<dbReference type="PANTHER" id="PTHR32071">
    <property type="entry name" value="TRANSCRIPTIONAL REGULATORY PROTEIN"/>
    <property type="match status" value="1"/>
</dbReference>
<evidence type="ECO:0000256" key="9">
    <source>
        <dbReference type="ARBA" id="ARBA00023159"/>
    </source>
</evidence>
<dbReference type="eggNOG" id="COG2204">
    <property type="taxonomic scope" value="Bacteria"/>
</dbReference>
<dbReference type="GO" id="GO:0006355">
    <property type="term" value="P:regulation of DNA-templated transcription"/>
    <property type="evidence" value="ECO:0007669"/>
    <property type="project" value="InterPro"/>
</dbReference>
<dbReference type="InterPro" id="IPR011006">
    <property type="entry name" value="CheY-like_superfamily"/>
</dbReference>
<dbReference type="CDD" id="cd00009">
    <property type="entry name" value="AAA"/>
    <property type="match status" value="1"/>
</dbReference>
<evidence type="ECO:0000256" key="3">
    <source>
        <dbReference type="ARBA" id="ARBA00015308"/>
    </source>
</evidence>
<evidence type="ECO:0000256" key="2">
    <source>
        <dbReference type="ARBA" id="ARBA00011135"/>
    </source>
</evidence>
<dbReference type="FunFam" id="3.40.50.2300:FF:000018">
    <property type="entry name" value="DNA-binding transcriptional regulator NtrC"/>
    <property type="match status" value="1"/>
</dbReference>
<dbReference type="Gene3D" id="1.10.8.60">
    <property type="match status" value="1"/>
</dbReference>
<dbReference type="Gene3D" id="3.40.50.2300">
    <property type="match status" value="1"/>
</dbReference>
<keyword evidence="7" id="KW-0902">Two-component regulatory system</keyword>
<comment type="subunit">
    <text evidence="2">Interacts with sigma-54.</text>
</comment>
<dbReference type="Gene3D" id="3.40.50.300">
    <property type="entry name" value="P-loop containing nucleotide triphosphate hydrolases"/>
    <property type="match status" value="1"/>
</dbReference>
<evidence type="ECO:0000256" key="5">
    <source>
        <dbReference type="ARBA" id="ARBA00022741"/>
    </source>
</evidence>
<dbReference type="PROSITE" id="PS50110">
    <property type="entry name" value="RESPONSE_REGULATORY"/>
    <property type="match status" value="1"/>
</dbReference>
<dbReference type="InterPro" id="IPR027417">
    <property type="entry name" value="P-loop_NTPase"/>
</dbReference>
<evidence type="ECO:0000256" key="8">
    <source>
        <dbReference type="ARBA" id="ARBA00023015"/>
    </source>
</evidence>
<dbReference type="Proteomes" id="UP000008130">
    <property type="component" value="Chromosome"/>
</dbReference>
<dbReference type="HOGENOM" id="CLU_000445_0_5_5"/>
<gene>
    <name evidence="14" type="ordered locus">SL003B_0761</name>
</gene>
<accession>F2IVT4</accession>
<keyword evidence="9" id="KW-0010">Activator</keyword>
<keyword evidence="8" id="KW-0805">Transcription regulation</keyword>
<dbReference type="STRING" id="991905.SL003B_0761"/>
<dbReference type="SMART" id="SM00448">
    <property type="entry name" value="REC"/>
    <property type="match status" value="1"/>
</dbReference>
<feature type="modified residue" description="4-aspartylphosphate" evidence="11">
    <location>
        <position position="54"/>
    </location>
</feature>
<evidence type="ECO:0000256" key="10">
    <source>
        <dbReference type="ARBA" id="ARBA00023163"/>
    </source>
</evidence>
<feature type="domain" description="Sigma-54 factor interaction" evidence="12">
    <location>
        <begin position="145"/>
        <end position="374"/>
    </location>
</feature>
<protein>
    <recommendedName>
        <fullName evidence="3">Nif-specific regulatory protein</fullName>
    </recommendedName>
</protein>
<dbReference type="PROSITE" id="PS00675">
    <property type="entry name" value="SIGMA54_INTERACT_1"/>
    <property type="match status" value="1"/>
</dbReference>
<evidence type="ECO:0000259" key="13">
    <source>
        <dbReference type="PROSITE" id="PS50110"/>
    </source>
</evidence>
<dbReference type="PATRIC" id="fig|991905.3.peg.772"/>
<dbReference type="InterPro" id="IPR025943">
    <property type="entry name" value="Sigma_54_int_dom_ATP-bd_2"/>
</dbReference>
<evidence type="ECO:0000256" key="6">
    <source>
        <dbReference type="ARBA" id="ARBA00022840"/>
    </source>
</evidence>
<dbReference type="RefSeq" id="WP_013651511.1">
    <property type="nucleotide sequence ID" value="NC_015259.1"/>
</dbReference>
<evidence type="ECO:0000256" key="7">
    <source>
        <dbReference type="ARBA" id="ARBA00023012"/>
    </source>
</evidence>
<reference evidence="14 15" key="1">
    <citation type="journal article" date="2011" name="J. Bacteriol.">
        <title>Complete genome sequence of Polymorphum gilvum SL003B-26A1T, a crude oil-degrading bacterium from oil-polluted saline soil.</title>
        <authorList>
            <person name="Li S.G."/>
            <person name="Tang Y.Q."/>
            <person name="Nie Y."/>
            <person name="Cai M."/>
            <person name="Wu X.L."/>
        </authorList>
    </citation>
    <scope>NUCLEOTIDE SEQUENCE [LARGE SCALE GENOMIC DNA]</scope>
    <source>
        <strain evidence="15">LMG 25793 / CGMCC 1.9160 / SL003B-26A1</strain>
    </source>
</reference>
<keyword evidence="6" id="KW-0067">ATP-binding</keyword>
<dbReference type="SMART" id="SM00382">
    <property type="entry name" value="AAA"/>
    <property type="match status" value="1"/>
</dbReference>
<evidence type="ECO:0000256" key="4">
    <source>
        <dbReference type="ARBA" id="ARBA00022553"/>
    </source>
</evidence>
<dbReference type="InterPro" id="IPR002197">
    <property type="entry name" value="HTH_Fis"/>
</dbReference>
<evidence type="ECO:0000256" key="11">
    <source>
        <dbReference type="PROSITE-ProRule" id="PRU00169"/>
    </source>
</evidence>
<evidence type="ECO:0000313" key="14">
    <source>
        <dbReference type="EMBL" id="ADZ69191.1"/>
    </source>
</evidence>
<proteinExistence type="predicted"/>
<keyword evidence="10" id="KW-0804">Transcription</keyword>
<dbReference type="GO" id="GO:0000160">
    <property type="term" value="P:phosphorelay signal transduction system"/>
    <property type="evidence" value="ECO:0007669"/>
    <property type="project" value="UniProtKB-KW"/>
</dbReference>
<dbReference type="FunFam" id="3.40.50.300:FF:000006">
    <property type="entry name" value="DNA-binding transcriptional regulator NtrC"/>
    <property type="match status" value="1"/>
</dbReference>
<dbReference type="PROSITE" id="PS50045">
    <property type="entry name" value="SIGMA54_INTERACT_4"/>
    <property type="match status" value="1"/>
</dbReference>
<keyword evidence="15" id="KW-1185">Reference proteome</keyword>
<dbReference type="Pfam" id="PF00158">
    <property type="entry name" value="Sigma54_activat"/>
    <property type="match status" value="1"/>
</dbReference>
<dbReference type="InterPro" id="IPR001789">
    <property type="entry name" value="Sig_transdc_resp-reg_receiver"/>
</dbReference>
<dbReference type="Gene3D" id="1.10.10.60">
    <property type="entry name" value="Homeodomain-like"/>
    <property type="match status" value="1"/>
</dbReference>
<dbReference type="KEGG" id="pgv:SL003B_0761"/>